<dbReference type="InterPro" id="IPR022207">
    <property type="entry name" value="GSE-like"/>
</dbReference>
<feature type="compositionally biased region" description="Basic and acidic residues" evidence="1">
    <location>
        <begin position="284"/>
        <end position="301"/>
    </location>
</feature>
<feature type="compositionally biased region" description="Low complexity" evidence="1">
    <location>
        <begin position="349"/>
        <end position="358"/>
    </location>
</feature>
<feature type="domain" description="Genetic suppressor element-like" evidence="2">
    <location>
        <begin position="1104"/>
        <end position="1240"/>
    </location>
</feature>
<proteinExistence type="predicted"/>
<feature type="region of interest" description="Disordered" evidence="1">
    <location>
        <begin position="716"/>
        <end position="865"/>
    </location>
</feature>
<dbReference type="Pfam" id="PF12540">
    <property type="entry name" value="DUF3736"/>
    <property type="match status" value="1"/>
</dbReference>
<keyword evidence="4" id="KW-1185">Reference proteome</keyword>
<dbReference type="InterPro" id="IPR042337">
    <property type="entry name" value="GSE1"/>
</dbReference>
<feature type="compositionally biased region" description="Basic and acidic residues" evidence="1">
    <location>
        <begin position="139"/>
        <end position="151"/>
    </location>
</feature>
<dbReference type="EMBL" id="KK107151">
    <property type="protein sequence ID" value="EZA57288.1"/>
    <property type="molecule type" value="Genomic_DNA"/>
</dbReference>
<feature type="compositionally biased region" description="Low complexity" evidence="1">
    <location>
        <begin position="369"/>
        <end position="404"/>
    </location>
</feature>
<organism evidence="3 4">
    <name type="scientific">Ooceraea biroi</name>
    <name type="common">Clonal raider ant</name>
    <name type="synonym">Cerapachys biroi</name>
    <dbReference type="NCBI Taxonomy" id="2015173"/>
    <lineage>
        <taxon>Eukaryota</taxon>
        <taxon>Metazoa</taxon>
        <taxon>Ecdysozoa</taxon>
        <taxon>Arthropoda</taxon>
        <taxon>Hexapoda</taxon>
        <taxon>Insecta</taxon>
        <taxon>Pterygota</taxon>
        <taxon>Neoptera</taxon>
        <taxon>Endopterygota</taxon>
        <taxon>Hymenoptera</taxon>
        <taxon>Apocrita</taxon>
        <taxon>Aculeata</taxon>
        <taxon>Formicoidea</taxon>
        <taxon>Formicidae</taxon>
        <taxon>Dorylinae</taxon>
        <taxon>Ooceraea</taxon>
    </lineage>
</organism>
<dbReference type="PANTHER" id="PTHR17608:SF4">
    <property type="entry name" value="GENETIC SUPPRESSOR ELEMENT 1"/>
    <property type="match status" value="1"/>
</dbReference>
<feature type="compositionally biased region" description="Low complexity" evidence="1">
    <location>
        <begin position="742"/>
        <end position="756"/>
    </location>
</feature>
<gene>
    <name evidence="3" type="ORF">X777_02539</name>
</gene>
<feature type="compositionally biased region" description="Polar residues" evidence="1">
    <location>
        <begin position="653"/>
        <end position="665"/>
    </location>
</feature>
<dbReference type="PANTHER" id="PTHR17608">
    <property type="entry name" value="GENETIC SUPPRESSOR ELEMENT 1"/>
    <property type="match status" value="1"/>
</dbReference>
<feature type="region of interest" description="Disordered" evidence="1">
    <location>
        <begin position="284"/>
        <end position="432"/>
    </location>
</feature>
<feature type="region of interest" description="Disordered" evidence="1">
    <location>
        <begin position="1114"/>
        <end position="1144"/>
    </location>
</feature>
<feature type="compositionally biased region" description="Polar residues" evidence="1">
    <location>
        <begin position="620"/>
        <end position="632"/>
    </location>
</feature>
<name>A0A026WMX5_OOCBI</name>
<accession>A0A026WMX5</accession>
<reference evidence="3 4" key="1">
    <citation type="journal article" date="2014" name="Curr. Biol.">
        <title>The genome of the clonal raider ant Cerapachys biroi.</title>
        <authorList>
            <person name="Oxley P.R."/>
            <person name="Ji L."/>
            <person name="Fetter-Pruneda I."/>
            <person name="McKenzie S.K."/>
            <person name="Li C."/>
            <person name="Hu H."/>
            <person name="Zhang G."/>
            <person name="Kronauer D.J."/>
        </authorList>
    </citation>
    <scope>NUCLEOTIDE SEQUENCE [LARGE SCALE GENOMIC DNA]</scope>
</reference>
<feature type="compositionally biased region" description="Basic and acidic residues" evidence="1">
    <location>
        <begin position="335"/>
        <end position="348"/>
    </location>
</feature>
<feature type="compositionally biased region" description="Low complexity" evidence="1">
    <location>
        <begin position="766"/>
        <end position="800"/>
    </location>
</feature>
<feature type="compositionally biased region" description="Polar residues" evidence="1">
    <location>
        <begin position="60"/>
        <end position="69"/>
    </location>
</feature>
<evidence type="ECO:0000313" key="4">
    <source>
        <dbReference type="Proteomes" id="UP000053097"/>
    </source>
</evidence>
<dbReference type="Proteomes" id="UP000053097">
    <property type="component" value="Unassembled WGS sequence"/>
</dbReference>
<feature type="compositionally biased region" description="Low complexity" evidence="1">
    <location>
        <begin position="666"/>
        <end position="679"/>
    </location>
</feature>
<feature type="compositionally biased region" description="Low complexity" evidence="1">
    <location>
        <begin position="572"/>
        <end position="608"/>
    </location>
</feature>
<dbReference type="OrthoDB" id="8744624at2759"/>
<evidence type="ECO:0000259" key="2">
    <source>
        <dbReference type="Pfam" id="PF12540"/>
    </source>
</evidence>
<feature type="compositionally biased region" description="Low complexity" evidence="1">
    <location>
        <begin position="849"/>
        <end position="861"/>
    </location>
</feature>
<feature type="region of interest" description="Disordered" evidence="1">
    <location>
        <begin position="569"/>
        <end position="679"/>
    </location>
</feature>
<feature type="compositionally biased region" description="Low complexity" evidence="1">
    <location>
        <begin position="16"/>
        <end position="32"/>
    </location>
</feature>
<dbReference type="STRING" id="2015173.A0A026WMX5"/>
<evidence type="ECO:0000313" key="3">
    <source>
        <dbReference type="EMBL" id="EZA57288.1"/>
    </source>
</evidence>
<protein>
    <submittedName>
        <fullName evidence="3">Genetic suppressor element</fullName>
    </submittedName>
</protein>
<evidence type="ECO:0000256" key="1">
    <source>
        <dbReference type="SAM" id="MobiDB-lite"/>
    </source>
</evidence>
<sequence>MVTDCKPLNTPQQPHSGSLSFPSPPAAASTSSEPDGILVAPTHGVNLPRNDTRGRAGLQPASTKAQPTSMGKCHRPSSGVLPQGHTPGPGPGGQQNSRSFAAALRNLAKQAGPAPQEEEPRASPKNRAPPPLVRGPSPAKERSTHERRPEEIPSLYTTTARPVETSKHSVTAAASELLARSGFQPYRPEHHPAHPPAFTLDPSTYSAYHPGLYPPPHLQHAYRLEEQLYLERCGMLRPPLFPGLPSYPLYGLRYSPDMLAPPPASLGLMSPVMHERLKLEEEHRLRQAREQAALREEEERRRAARSSAPAAPVPAPAPASADTAARKPTIAAQMHSDRDRERDGRERQSGSGSASNSNSGGGGGGSSVGGNTSNTSNSGGNNTSNTGNSSNSNISVSVTASSSSHHQSRKEEQQSSAPPAAAAPPPTDPAAAAAAAAAITIYSRLPPFPSPAPPIGPSLGTTSICSASSAPIPPPLGTTLPHLNLGPPPTAISSAPIGPPPIPSIPSIPSLTPSVIGPPPPPPLSLGMSLPPIISIPSLHLPPVPSSTIHSSQHTATIMSSATNTVTTSIYHQQQHQQQPLPSQQQQQQQHQQRASSTNGTTTTSSLSNAMTTHAALTPPNVSSSTLSVTNHTSRKSPPLAHGVHSVTRNKELPTTATTVGSSLPTTATMTTTTSTTTTSQPAFVRPFEDSFRSSSTKTQQRPIMNSHNHSIANQIGHHEPPLKSSSMITSQAVGSQVLQESPSTMDSKSMSSQQTLCQSIPYPSPQQYHHPHIPVSHVPSLYKPPHFSSSSSSSSSSPHQSHHSQSKLNVPIINTSSSHGGNSGGITVVSNSNGTKQNAHHVGEAHQTTTTATTTTTTTTRNDSTANCVSSEKAVSNANSFTANSQVTSCASKIANHASSYHKGSSDIAAKDGKLNACNEKIASESPIRQPQLSNQNHVAANSLQQGKSLPLFHPVNYNSGEKECKPEVDYTKTQCDQNNVLSTLPFQPNFKFSISDIAQKPMDTTQLMQSIKSEEVLRTCQNVSNVLLQIPKYQEKLLNFSASNNELKTTAFFTDKCNNLTEISVKCEPAVLNVPDLSKALVKQQDVTSNEKSFLVPERPKELTSTLDLAEKRRKRKREKSTGVVNERNACSSDSEDEEETKDMDLWITKGPPAKLQYSEEKLTFLAMFGLTTLTIRNEMELCKVEKRYRLNPDPPELPLEGEPVIESVLPIPREHPDVLLHTPDFEPKVGFLRTIGLDIMPPNKRDEAEVTWQYILADRKKRKSANSVTAYCERIAKVYSKDPPALPKPPQKMRLLDRIKVKHIPERPPPLPPLVPNIVSMYYPTLPMPGENGVKQHCKTIDISESADETYEKRGDKPRWTGIEDVMFTYKEYLKDKALERKILTSETSKLVAQYNGLRTETIQVERKYCELLSMKTALESEKRMLSDKIERINALVRNLR</sequence>
<feature type="compositionally biased region" description="Polar residues" evidence="1">
    <location>
        <begin position="829"/>
        <end position="838"/>
    </location>
</feature>
<dbReference type="OMA" id="IMPPNKR"/>
<feature type="region of interest" description="Disordered" evidence="1">
    <location>
        <begin position="1"/>
        <end position="155"/>
    </location>
</feature>
<feature type="compositionally biased region" description="Polar residues" evidence="1">
    <location>
        <begin position="724"/>
        <end position="741"/>
    </location>
</feature>
<feature type="compositionally biased region" description="Gly residues" evidence="1">
    <location>
        <begin position="359"/>
        <end position="368"/>
    </location>
</feature>